<dbReference type="Proteomes" id="UP000297245">
    <property type="component" value="Unassembled WGS sequence"/>
</dbReference>
<keyword evidence="2" id="KW-1185">Reference proteome</keyword>
<evidence type="ECO:0000313" key="2">
    <source>
        <dbReference type="Proteomes" id="UP000297245"/>
    </source>
</evidence>
<protein>
    <submittedName>
        <fullName evidence="1">Uncharacterized protein</fullName>
    </submittedName>
</protein>
<proteinExistence type="predicted"/>
<name>A0A4S8LU08_DENBC</name>
<accession>A0A4S8LU08</accession>
<dbReference type="OrthoDB" id="3015170at2759"/>
<sequence>MRDGVWYKKRPGDPDGLLGSGTSLPILNEDGDALNEKLEEYYKQEALTHEFIYETIPKSIFIKVWDLPTAAALWSQIITFKNCGTLIASDVLTRLQNIPFIKGQDFRTHLTTMKELQESLAQLRHPVTVIHRPMRRSILDHLYIL</sequence>
<dbReference type="AlphaFoldDB" id="A0A4S8LU08"/>
<evidence type="ECO:0000313" key="1">
    <source>
        <dbReference type="EMBL" id="THU93014.1"/>
    </source>
</evidence>
<organism evidence="1 2">
    <name type="scientific">Dendrothele bispora (strain CBS 962.96)</name>
    <dbReference type="NCBI Taxonomy" id="1314807"/>
    <lineage>
        <taxon>Eukaryota</taxon>
        <taxon>Fungi</taxon>
        <taxon>Dikarya</taxon>
        <taxon>Basidiomycota</taxon>
        <taxon>Agaricomycotina</taxon>
        <taxon>Agaricomycetes</taxon>
        <taxon>Agaricomycetidae</taxon>
        <taxon>Agaricales</taxon>
        <taxon>Agaricales incertae sedis</taxon>
        <taxon>Dendrothele</taxon>
    </lineage>
</organism>
<reference evidence="1 2" key="1">
    <citation type="journal article" date="2019" name="Nat. Ecol. Evol.">
        <title>Megaphylogeny resolves global patterns of mushroom evolution.</title>
        <authorList>
            <person name="Varga T."/>
            <person name="Krizsan K."/>
            <person name="Foldi C."/>
            <person name="Dima B."/>
            <person name="Sanchez-Garcia M."/>
            <person name="Sanchez-Ramirez S."/>
            <person name="Szollosi G.J."/>
            <person name="Szarkandi J.G."/>
            <person name="Papp V."/>
            <person name="Albert L."/>
            <person name="Andreopoulos W."/>
            <person name="Angelini C."/>
            <person name="Antonin V."/>
            <person name="Barry K.W."/>
            <person name="Bougher N.L."/>
            <person name="Buchanan P."/>
            <person name="Buyck B."/>
            <person name="Bense V."/>
            <person name="Catcheside P."/>
            <person name="Chovatia M."/>
            <person name="Cooper J."/>
            <person name="Damon W."/>
            <person name="Desjardin D."/>
            <person name="Finy P."/>
            <person name="Geml J."/>
            <person name="Haridas S."/>
            <person name="Hughes K."/>
            <person name="Justo A."/>
            <person name="Karasinski D."/>
            <person name="Kautmanova I."/>
            <person name="Kiss B."/>
            <person name="Kocsube S."/>
            <person name="Kotiranta H."/>
            <person name="LaButti K.M."/>
            <person name="Lechner B.E."/>
            <person name="Liimatainen K."/>
            <person name="Lipzen A."/>
            <person name="Lukacs Z."/>
            <person name="Mihaltcheva S."/>
            <person name="Morgado L.N."/>
            <person name="Niskanen T."/>
            <person name="Noordeloos M.E."/>
            <person name="Ohm R.A."/>
            <person name="Ortiz-Santana B."/>
            <person name="Ovrebo C."/>
            <person name="Racz N."/>
            <person name="Riley R."/>
            <person name="Savchenko A."/>
            <person name="Shiryaev A."/>
            <person name="Soop K."/>
            <person name="Spirin V."/>
            <person name="Szebenyi C."/>
            <person name="Tomsovsky M."/>
            <person name="Tulloss R.E."/>
            <person name="Uehling J."/>
            <person name="Grigoriev I.V."/>
            <person name="Vagvolgyi C."/>
            <person name="Papp T."/>
            <person name="Martin F.M."/>
            <person name="Miettinen O."/>
            <person name="Hibbett D.S."/>
            <person name="Nagy L.G."/>
        </authorList>
    </citation>
    <scope>NUCLEOTIDE SEQUENCE [LARGE SCALE GENOMIC DNA]</scope>
    <source>
        <strain evidence="1 2">CBS 962.96</strain>
    </source>
</reference>
<gene>
    <name evidence="1" type="ORF">K435DRAFT_861924</name>
</gene>
<dbReference type="EMBL" id="ML179261">
    <property type="protein sequence ID" value="THU93014.1"/>
    <property type="molecule type" value="Genomic_DNA"/>
</dbReference>